<dbReference type="Proteomes" id="UP001057402">
    <property type="component" value="Chromosome 9"/>
</dbReference>
<protein>
    <submittedName>
        <fullName evidence="1">Uncharacterized protein</fullName>
    </submittedName>
</protein>
<sequence>MPPSSPEVREDPLVDTGFPVPVKIPDLPLRLRSQPQSAAVDQIQTAILQALPTSPRSILITRGCKRHLGRALRATEQGQRESARSYPHCRPIGSVDTMDFRRGVDLAIIMVLLLLVGCVTSASDDQALLAIRRQIQGDPLGLLRSWNDTSRFCEWQGVTCNATLGRVTVLNLSSAGLVGVLSPEIGNLTFLRVINLQNNSFHGPLPQEIGRLSWLTSLLLGNNSFEGDIPVNLSRCSRLVFLDLHGNNIYGKIPVEIGLLTDLQGLQLTKNSLSGSIPSTLGNISSLQILYLGFNYLTGSIPPEVGSIPNLQQLFLSSNNLTGAIPLSLYNISSLTTLALAANKLSGGVQSNLATTFPNLQLGFFGGNEFSGPFPSTLPNTSVRIDFSYNHFTGPIPKDLGHLQNLQLLSLSENPLGTNSGDDLDFIASLTNCSMLQSLWFSQTNISGVLPSSVYNLSATLSSLQLDQNYISGTIQPEIANLVNLNNLILGGNMLTGSIPGTIGQLSKLQFLQLIDNRLSGNIPVSIGNLSQLGILGLEGNAFNGSIPVSLGDGNLQRVYLSRNELSGMIPESVTKSLTLSIFSVYRNRLSGQLQTALGSMKNIWKMDLSENELSGEIPATLGDCVMMDFLNLAHNNLQGAIPSSFGQLKSLQYLDLSDNRLTGNIPDSLEALQSNGYVNLSFNDLQGEVPKTGLFANTSAFSISGNLDLCGGVEALQLPLCPNQAAKKGRKPVWLVVIIIVSGISFALFLLCVWLVALSRRKKREPSPESPRDETSPQPGHPKVSYSTLHNATDGFSSTNLIGEGSFGMVYKGVLGDREEVVAVKVLKVQIEGVSKNFVAECEALRHIRHRNLVRVITSCSSIDRQGNEFKALVFDYMSNGSLEKWLHPTTEQKSLTMMQRLNIITDIANAINYLHNQCHTPIVHCDLKPSNVLLDKDLSAHVGDFGLAKILSPEEVVSASLGIRGTIGYVAPEYSQGKEASTQADIYSYGILVLETFTGKRPTESSFLDNHNLRNYVQAALPDRVMEIADPMLIPITDGSSSDSGKVSHSNFEECLMSVLRIGVACSAELPSKRTSIVDICNQLRDLMRKLES</sequence>
<gene>
    <name evidence="1" type="ORF">MLD38_031556</name>
</gene>
<name>A0ACB9MTG4_9MYRT</name>
<reference evidence="2" key="1">
    <citation type="journal article" date="2023" name="Front. Plant Sci.">
        <title>Chromosomal-level genome assembly of Melastoma candidum provides insights into trichome evolution.</title>
        <authorList>
            <person name="Zhong Y."/>
            <person name="Wu W."/>
            <person name="Sun C."/>
            <person name="Zou P."/>
            <person name="Liu Y."/>
            <person name="Dai S."/>
            <person name="Zhou R."/>
        </authorList>
    </citation>
    <scope>NUCLEOTIDE SEQUENCE [LARGE SCALE GENOMIC DNA]</scope>
</reference>
<organism evidence="1 2">
    <name type="scientific">Melastoma candidum</name>
    <dbReference type="NCBI Taxonomy" id="119954"/>
    <lineage>
        <taxon>Eukaryota</taxon>
        <taxon>Viridiplantae</taxon>
        <taxon>Streptophyta</taxon>
        <taxon>Embryophyta</taxon>
        <taxon>Tracheophyta</taxon>
        <taxon>Spermatophyta</taxon>
        <taxon>Magnoliopsida</taxon>
        <taxon>eudicotyledons</taxon>
        <taxon>Gunneridae</taxon>
        <taxon>Pentapetalae</taxon>
        <taxon>rosids</taxon>
        <taxon>malvids</taxon>
        <taxon>Myrtales</taxon>
        <taxon>Melastomataceae</taxon>
        <taxon>Melastomatoideae</taxon>
        <taxon>Melastomateae</taxon>
        <taxon>Melastoma</taxon>
    </lineage>
</organism>
<proteinExistence type="predicted"/>
<accession>A0ACB9MTG4</accession>
<dbReference type="EMBL" id="CM042888">
    <property type="protein sequence ID" value="KAI4326221.1"/>
    <property type="molecule type" value="Genomic_DNA"/>
</dbReference>
<comment type="caution">
    <text evidence="1">The sequence shown here is derived from an EMBL/GenBank/DDBJ whole genome shotgun (WGS) entry which is preliminary data.</text>
</comment>
<evidence type="ECO:0000313" key="2">
    <source>
        <dbReference type="Proteomes" id="UP001057402"/>
    </source>
</evidence>
<keyword evidence="2" id="KW-1185">Reference proteome</keyword>
<evidence type="ECO:0000313" key="1">
    <source>
        <dbReference type="EMBL" id="KAI4326221.1"/>
    </source>
</evidence>